<dbReference type="AlphaFoldDB" id="A0A1E7K8X8"/>
<dbReference type="RefSeq" id="WP_069992847.1">
    <property type="nucleotide sequence ID" value="NZ_LJGV01000022.1"/>
</dbReference>
<accession>A0A1E7K8X8</accession>
<protein>
    <submittedName>
        <fullName evidence="2">Uncharacterized protein</fullName>
    </submittedName>
</protein>
<reference evidence="2 3" key="1">
    <citation type="journal article" date="2016" name="Front. Microbiol.">
        <title>Comparative Genomics Analysis of Streptomyces Species Reveals Their Adaptation to the Marine Environment and Their Diversity at the Genomic Level.</title>
        <authorList>
            <person name="Tian X."/>
            <person name="Zhang Z."/>
            <person name="Yang T."/>
            <person name="Chen M."/>
            <person name="Li J."/>
            <person name="Chen F."/>
            <person name="Yang J."/>
            <person name="Li W."/>
            <person name="Zhang B."/>
            <person name="Zhang Z."/>
            <person name="Wu J."/>
            <person name="Zhang C."/>
            <person name="Long L."/>
            <person name="Xiao J."/>
        </authorList>
    </citation>
    <scope>NUCLEOTIDE SEQUENCE [LARGE SCALE GENOMIC DNA]</scope>
    <source>
        <strain evidence="2 3">SCSIO M10379</strain>
    </source>
</reference>
<feature type="transmembrane region" description="Helical" evidence="1">
    <location>
        <begin position="86"/>
        <end position="105"/>
    </location>
</feature>
<evidence type="ECO:0000256" key="1">
    <source>
        <dbReference type="SAM" id="Phobius"/>
    </source>
</evidence>
<dbReference type="InterPro" id="IPR047928">
    <property type="entry name" value="Perm_prefix_1"/>
</dbReference>
<keyword evidence="1" id="KW-0812">Transmembrane</keyword>
<keyword evidence="1" id="KW-0472">Membrane</keyword>
<keyword evidence="1" id="KW-1133">Transmembrane helix</keyword>
<name>A0A1E7K8X8_9ACTN</name>
<organism evidence="2 3">
    <name type="scientific">Streptomyces qinglanensis</name>
    <dbReference type="NCBI Taxonomy" id="943816"/>
    <lineage>
        <taxon>Bacteria</taxon>
        <taxon>Bacillati</taxon>
        <taxon>Actinomycetota</taxon>
        <taxon>Actinomycetes</taxon>
        <taxon>Kitasatosporales</taxon>
        <taxon>Streptomycetaceae</taxon>
        <taxon>Streptomyces</taxon>
    </lineage>
</organism>
<dbReference type="EMBL" id="LJGV01000022">
    <property type="protein sequence ID" value="OEV00379.1"/>
    <property type="molecule type" value="Genomic_DNA"/>
</dbReference>
<dbReference type="NCBIfam" id="NF038403">
    <property type="entry name" value="perm_prefix_1"/>
    <property type="match status" value="1"/>
</dbReference>
<gene>
    <name evidence="2" type="ORF">AN217_24120</name>
</gene>
<comment type="caution">
    <text evidence="2">The sequence shown here is derived from an EMBL/GenBank/DDBJ whole genome shotgun (WGS) entry which is preliminary data.</text>
</comment>
<dbReference type="Proteomes" id="UP000175829">
    <property type="component" value="Unassembled WGS sequence"/>
</dbReference>
<dbReference type="PATRIC" id="fig|943816.4.peg.4388"/>
<proteinExistence type="predicted"/>
<feature type="transmembrane region" description="Helical" evidence="1">
    <location>
        <begin position="151"/>
        <end position="176"/>
    </location>
</feature>
<evidence type="ECO:0000313" key="3">
    <source>
        <dbReference type="Proteomes" id="UP000175829"/>
    </source>
</evidence>
<feature type="transmembrane region" description="Helical" evidence="1">
    <location>
        <begin position="182"/>
        <end position="204"/>
    </location>
</feature>
<feature type="transmembrane region" description="Helical" evidence="1">
    <location>
        <begin position="111"/>
        <end position="131"/>
    </location>
</feature>
<evidence type="ECO:0000313" key="2">
    <source>
        <dbReference type="EMBL" id="OEV00379.1"/>
    </source>
</evidence>
<sequence length="212" mass="21609">MSAPQQCRDPLLVYTAQLRAALPGPARAASRMVEEIHHGLLDATDAYVREGVPRTDAAHRAVRDFGPVAELAPECRRELALAQTRHTARAAALCAPLLLVCWALARTALGAAAAPLAILAAVSALLAAAALTATGGPAARRFGVPEALPRLVAWTGTGASAGMAAATLVLSCTATATAHWPLLLLAGALSAASHAVLGTSVRVCRRCLAHAG</sequence>